<feature type="non-terminal residue" evidence="2">
    <location>
        <position position="106"/>
    </location>
</feature>
<dbReference type="EMBL" id="CAJNNW010035503">
    <property type="protein sequence ID" value="CAE8728129.1"/>
    <property type="molecule type" value="Genomic_DNA"/>
</dbReference>
<accession>A0A813LLS8</accession>
<feature type="compositionally biased region" description="Low complexity" evidence="1">
    <location>
        <begin position="77"/>
        <end position="86"/>
    </location>
</feature>
<name>A0A813LLS8_POLGL</name>
<evidence type="ECO:0000256" key="1">
    <source>
        <dbReference type="SAM" id="MobiDB-lite"/>
    </source>
</evidence>
<organism evidence="2 3">
    <name type="scientific">Polarella glacialis</name>
    <name type="common">Dinoflagellate</name>
    <dbReference type="NCBI Taxonomy" id="89957"/>
    <lineage>
        <taxon>Eukaryota</taxon>
        <taxon>Sar</taxon>
        <taxon>Alveolata</taxon>
        <taxon>Dinophyceae</taxon>
        <taxon>Suessiales</taxon>
        <taxon>Suessiaceae</taxon>
        <taxon>Polarella</taxon>
    </lineage>
</organism>
<protein>
    <submittedName>
        <fullName evidence="2">Uncharacterized protein</fullName>
    </submittedName>
</protein>
<dbReference type="AlphaFoldDB" id="A0A813LLS8"/>
<dbReference type="Proteomes" id="UP000626109">
    <property type="component" value="Unassembled WGS sequence"/>
</dbReference>
<proteinExistence type="predicted"/>
<comment type="caution">
    <text evidence="2">The sequence shown here is derived from an EMBL/GenBank/DDBJ whole genome shotgun (WGS) entry which is preliminary data.</text>
</comment>
<evidence type="ECO:0000313" key="3">
    <source>
        <dbReference type="Proteomes" id="UP000626109"/>
    </source>
</evidence>
<gene>
    <name evidence="2" type="ORF">PGLA2088_LOCUS45029</name>
</gene>
<reference evidence="2" key="1">
    <citation type="submission" date="2021-02" db="EMBL/GenBank/DDBJ databases">
        <authorList>
            <person name="Dougan E. K."/>
            <person name="Rhodes N."/>
            <person name="Thang M."/>
            <person name="Chan C."/>
        </authorList>
    </citation>
    <scope>NUCLEOTIDE SEQUENCE</scope>
</reference>
<sequence length="106" mass="11783">AWFEAHPGMPFPRRESASRKVRRCCCLYVMVCCPRSVRGHPEDWDHIDLNDRATGLARSRSGAHALEDKKTKYGKQKSATSASLKSRSSEGSRPLSGPWSANPRGV</sequence>
<feature type="region of interest" description="Disordered" evidence="1">
    <location>
        <begin position="56"/>
        <end position="106"/>
    </location>
</feature>
<evidence type="ECO:0000313" key="2">
    <source>
        <dbReference type="EMBL" id="CAE8728129.1"/>
    </source>
</evidence>